<feature type="transmembrane region" description="Helical" evidence="1">
    <location>
        <begin position="57"/>
        <end position="76"/>
    </location>
</feature>
<keyword evidence="1" id="KW-0472">Membrane</keyword>
<keyword evidence="3" id="KW-1185">Reference proteome</keyword>
<comment type="caution">
    <text evidence="2">The sequence shown here is derived from an EMBL/GenBank/DDBJ whole genome shotgun (WGS) entry which is preliminary data.</text>
</comment>
<protein>
    <submittedName>
        <fullName evidence="2">Putative membrane protein</fullName>
    </submittedName>
</protein>
<proteinExistence type="predicted"/>
<dbReference type="AlphaFoldDB" id="A0A839SPX2"/>
<dbReference type="EMBL" id="JACHXA010000001">
    <property type="protein sequence ID" value="MBB3063800.1"/>
    <property type="molecule type" value="Genomic_DNA"/>
</dbReference>
<dbReference type="RefSeq" id="WP_183414619.1">
    <property type="nucleotide sequence ID" value="NZ_JACHXA010000001.1"/>
</dbReference>
<evidence type="ECO:0000313" key="3">
    <source>
        <dbReference type="Proteomes" id="UP000581135"/>
    </source>
</evidence>
<feature type="transmembrane region" description="Helical" evidence="1">
    <location>
        <begin position="29"/>
        <end position="51"/>
    </location>
</feature>
<sequence length="176" mass="19476">MTQSNPLPEGNEAVVFDALLEPHRSLSPLGFLLLMTAICCLSGAAGFFFFLVGAWPVVGFLGLDVLLVYLAFRANYRSARMFERLSLTPQQLHVQRVGPSGQAWEWRFQPAWLKVEIDDPPEPDSPLLLRSHGRSLTIGAFLTAEERLDLAQALRGALANLSWRTAPLNVPPPPSR</sequence>
<dbReference type="PIRSF" id="PIRSF032162">
    <property type="entry name" value="UCP032162_imp"/>
    <property type="match status" value="1"/>
</dbReference>
<dbReference type="Proteomes" id="UP000581135">
    <property type="component" value="Unassembled WGS sequence"/>
</dbReference>
<dbReference type="InterPro" id="IPR016990">
    <property type="entry name" value="UCP032162_TM"/>
</dbReference>
<dbReference type="InterPro" id="IPR019253">
    <property type="entry name" value="DUF2244_TM"/>
</dbReference>
<dbReference type="Pfam" id="PF10003">
    <property type="entry name" value="DUF2244"/>
    <property type="match status" value="1"/>
</dbReference>
<accession>A0A839SPX2</accession>
<keyword evidence="1" id="KW-0812">Transmembrane</keyword>
<organism evidence="2 3">
    <name type="scientific">Limibacillus halophilus</name>
    <dbReference type="NCBI Taxonomy" id="1579333"/>
    <lineage>
        <taxon>Bacteria</taxon>
        <taxon>Pseudomonadati</taxon>
        <taxon>Pseudomonadota</taxon>
        <taxon>Alphaproteobacteria</taxon>
        <taxon>Rhodospirillales</taxon>
        <taxon>Rhodovibrionaceae</taxon>
        <taxon>Limibacillus</taxon>
    </lineage>
</organism>
<evidence type="ECO:0000313" key="2">
    <source>
        <dbReference type="EMBL" id="MBB3063800.1"/>
    </source>
</evidence>
<evidence type="ECO:0000256" key="1">
    <source>
        <dbReference type="SAM" id="Phobius"/>
    </source>
</evidence>
<gene>
    <name evidence="2" type="ORF">FHR98_000065</name>
</gene>
<keyword evidence="1" id="KW-1133">Transmembrane helix</keyword>
<reference evidence="2 3" key="1">
    <citation type="submission" date="2020-08" db="EMBL/GenBank/DDBJ databases">
        <title>Genomic Encyclopedia of Type Strains, Phase III (KMG-III): the genomes of soil and plant-associated and newly described type strains.</title>
        <authorList>
            <person name="Whitman W."/>
        </authorList>
    </citation>
    <scope>NUCLEOTIDE SEQUENCE [LARGE SCALE GENOMIC DNA]</scope>
    <source>
        <strain evidence="2 3">CECT 8803</strain>
    </source>
</reference>
<name>A0A839SPX2_9PROT</name>